<dbReference type="Proteomes" id="UP000289738">
    <property type="component" value="Chromosome A02"/>
</dbReference>
<accession>A0A445EES4</accession>
<dbReference type="AlphaFoldDB" id="A0A445EES4"/>
<evidence type="ECO:0000313" key="3">
    <source>
        <dbReference type="Proteomes" id="UP000289738"/>
    </source>
</evidence>
<gene>
    <name evidence="2" type="ORF">Ahy_A02g008253</name>
</gene>
<feature type="compositionally biased region" description="Polar residues" evidence="1">
    <location>
        <begin position="123"/>
        <end position="140"/>
    </location>
</feature>
<keyword evidence="3" id="KW-1185">Reference proteome</keyword>
<dbReference type="GO" id="GO:0005634">
    <property type="term" value="C:nucleus"/>
    <property type="evidence" value="ECO:0007669"/>
    <property type="project" value="InterPro"/>
</dbReference>
<dbReference type="Pfam" id="PF05965">
    <property type="entry name" value="FYRC"/>
    <property type="match status" value="1"/>
</dbReference>
<dbReference type="GO" id="GO:0051726">
    <property type="term" value="P:regulation of cell cycle"/>
    <property type="evidence" value="ECO:0007669"/>
    <property type="project" value="TreeGrafter"/>
</dbReference>
<dbReference type="Gene3D" id="3.30.160.360">
    <property type="match status" value="1"/>
</dbReference>
<feature type="region of interest" description="Disordered" evidence="1">
    <location>
        <begin position="120"/>
        <end position="140"/>
    </location>
</feature>
<proteinExistence type="predicted"/>
<dbReference type="EMBL" id="SDMP01000002">
    <property type="protein sequence ID" value="RYR73753.1"/>
    <property type="molecule type" value="Genomic_DNA"/>
</dbReference>
<dbReference type="PANTHER" id="PTHR22715:SF0">
    <property type="entry name" value="TRANSFORMING GROWTH FACTOR BETA REGULATOR 1"/>
    <property type="match status" value="1"/>
</dbReference>
<reference evidence="2 3" key="1">
    <citation type="submission" date="2019-01" db="EMBL/GenBank/DDBJ databases">
        <title>Sequencing of cultivated peanut Arachis hypogaea provides insights into genome evolution and oil improvement.</title>
        <authorList>
            <person name="Chen X."/>
        </authorList>
    </citation>
    <scope>NUCLEOTIDE SEQUENCE [LARGE SCALE GENOMIC DNA]</scope>
    <source>
        <strain evidence="3">cv. Fuhuasheng</strain>
        <tissue evidence="2">Leaves</tissue>
    </source>
</reference>
<dbReference type="PANTHER" id="PTHR22715">
    <property type="entry name" value="TRANSFORMING GROWTH FACTOR BETA REGULATED GENE 1"/>
    <property type="match status" value="1"/>
</dbReference>
<dbReference type="PROSITE" id="PS51543">
    <property type="entry name" value="FYRC"/>
    <property type="match status" value="1"/>
</dbReference>
<dbReference type="InterPro" id="IPR003889">
    <property type="entry name" value="FYrich_C"/>
</dbReference>
<evidence type="ECO:0000313" key="2">
    <source>
        <dbReference type="EMBL" id="RYR73753.1"/>
    </source>
</evidence>
<evidence type="ECO:0000256" key="1">
    <source>
        <dbReference type="SAM" id="MobiDB-lite"/>
    </source>
</evidence>
<dbReference type="SMART" id="SM00542">
    <property type="entry name" value="FYRC"/>
    <property type="match status" value="1"/>
</dbReference>
<dbReference type="STRING" id="3818.A0A445EES4"/>
<organism evidence="2 3">
    <name type="scientific">Arachis hypogaea</name>
    <name type="common">Peanut</name>
    <dbReference type="NCBI Taxonomy" id="3818"/>
    <lineage>
        <taxon>Eukaryota</taxon>
        <taxon>Viridiplantae</taxon>
        <taxon>Streptophyta</taxon>
        <taxon>Embryophyta</taxon>
        <taxon>Tracheophyta</taxon>
        <taxon>Spermatophyta</taxon>
        <taxon>Magnoliopsida</taxon>
        <taxon>eudicotyledons</taxon>
        <taxon>Gunneridae</taxon>
        <taxon>Pentapetalae</taxon>
        <taxon>rosids</taxon>
        <taxon>fabids</taxon>
        <taxon>Fabales</taxon>
        <taxon>Fabaceae</taxon>
        <taxon>Papilionoideae</taxon>
        <taxon>50 kb inversion clade</taxon>
        <taxon>dalbergioids sensu lato</taxon>
        <taxon>Dalbergieae</taxon>
        <taxon>Pterocarpus clade</taxon>
        <taxon>Arachis</taxon>
    </lineage>
</organism>
<name>A0A445EES4_ARAHY</name>
<dbReference type="InterPro" id="IPR040092">
    <property type="entry name" value="TBRG1"/>
</dbReference>
<protein>
    <submittedName>
        <fullName evidence="2">Uncharacterized protein</fullName>
    </submittedName>
</protein>
<sequence length="222" mass="24748">MCDDDALKVIKLGIPGFKSRVKFFSILDPTRPCNYVSEISDAGFLGPLFKVTMEEHPTEAFTNTSADKCWEIILDRLNAEIERCKSLGEQELPPLEVLQSINGHKMFGFLNPSIIQHHKELSSEPSGSGNDASKCSNGSSNSLGDVKTKLFGFNLIKQEQEDNIEGHFRSFEEMKSLLQGFLKKASPAELSAMLKLFSSDLQVTQWRAAFVALIEEIQKGCR</sequence>
<comment type="caution">
    <text evidence="2">The sequence shown here is derived from an EMBL/GenBank/DDBJ whole genome shotgun (WGS) entry which is preliminary data.</text>
</comment>